<dbReference type="OrthoDB" id="2439388at2759"/>
<dbReference type="Proteomes" id="UP000749646">
    <property type="component" value="Unassembled WGS sequence"/>
</dbReference>
<feature type="compositionally biased region" description="Low complexity" evidence="1">
    <location>
        <begin position="414"/>
        <end position="428"/>
    </location>
</feature>
<feature type="compositionally biased region" description="Polar residues" evidence="1">
    <location>
        <begin position="127"/>
        <end position="150"/>
    </location>
</feature>
<feature type="compositionally biased region" description="Polar residues" evidence="1">
    <location>
        <begin position="283"/>
        <end position="295"/>
    </location>
</feature>
<protein>
    <submittedName>
        <fullName evidence="2">Uncharacterized protein</fullName>
    </submittedName>
</protein>
<feature type="compositionally biased region" description="Low complexity" evidence="1">
    <location>
        <begin position="740"/>
        <end position="749"/>
    </location>
</feature>
<gene>
    <name evidence="2" type="ORF">BGZ65_007684</name>
</gene>
<feature type="compositionally biased region" description="Low complexity" evidence="1">
    <location>
        <begin position="448"/>
        <end position="469"/>
    </location>
</feature>
<feature type="compositionally biased region" description="Polar residues" evidence="1">
    <location>
        <begin position="60"/>
        <end position="69"/>
    </location>
</feature>
<evidence type="ECO:0000313" key="2">
    <source>
        <dbReference type="EMBL" id="KAF9976776.1"/>
    </source>
</evidence>
<feature type="region of interest" description="Disordered" evidence="1">
    <location>
        <begin position="22"/>
        <end position="150"/>
    </location>
</feature>
<feature type="compositionally biased region" description="Polar residues" evidence="1">
    <location>
        <begin position="470"/>
        <end position="484"/>
    </location>
</feature>
<proteinExistence type="predicted"/>
<evidence type="ECO:0000256" key="1">
    <source>
        <dbReference type="SAM" id="MobiDB-lite"/>
    </source>
</evidence>
<feature type="compositionally biased region" description="Polar residues" evidence="1">
    <location>
        <begin position="204"/>
        <end position="222"/>
    </location>
</feature>
<feature type="non-terminal residue" evidence="2">
    <location>
        <position position="837"/>
    </location>
</feature>
<feature type="region of interest" description="Disordered" evidence="1">
    <location>
        <begin position="180"/>
        <end position="537"/>
    </location>
</feature>
<accession>A0A9P6JGT7</accession>
<dbReference type="AlphaFoldDB" id="A0A9P6JGT7"/>
<feature type="compositionally biased region" description="Polar residues" evidence="1">
    <location>
        <begin position="41"/>
        <end position="51"/>
    </location>
</feature>
<comment type="caution">
    <text evidence="2">The sequence shown here is derived from an EMBL/GenBank/DDBJ whole genome shotgun (WGS) entry which is preliminary data.</text>
</comment>
<feature type="compositionally biased region" description="Low complexity" evidence="1">
    <location>
        <begin position="679"/>
        <end position="689"/>
    </location>
</feature>
<dbReference type="EMBL" id="JAAAHW010004238">
    <property type="protein sequence ID" value="KAF9976776.1"/>
    <property type="molecule type" value="Genomic_DNA"/>
</dbReference>
<feature type="compositionally biased region" description="Basic and acidic residues" evidence="1">
    <location>
        <begin position="519"/>
        <end position="528"/>
    </location>
</feature>
<feature type="region of interest" description="Disordered" evidence="1">
    <location>
        <begin position="725"/>
        <end position="749"/>
    </location>
</feature>
<name>A0A9P6JGT7_9FUNG</name>
<keyword evidence="3" id="KW-1185">Reference proteome</keyword>
<organism evidence="2 3">
    <name type="scientific">Modicella reniformis</name>
    <dbReference type="NCBI Taxonomy" id="1440133"/>
    <lineage>
        <taxon>Eukaryota</taxon>
        <taxon>Fungi</taxon>
        <taxon>Fungi incertae sedis</taxon>
        <taxon>Mucoromycota</taxon>
        <taxon>Mortierellomycotina</taxon>
        <taxon>Mortierellomycetes</taxon>
        <taxon>Mortierellales</taxon>
        <taxon>Mortierellaceae</taxon>
        <taxon>Modicella</taxon>
    </lineage>
</organism>
<feature type="compositionally biased region" description="Basic residues" evidence="1">
    <location>
        <begin position="273"/>
        <end position="282"/>
    </location>
</feature>
<reference evidence="2" key="1">
    <citation type="journal article" date="2020" name="Fungal Divers.">
        <title>Resolving the Mortierellaceae phylogeny through synthesis of multi-gene phylogenetics and phylogenomics.</title>
        <authorList>
            <person name="Vandepol N."/>
            <person name="Liber J."/>
            <person name="Desiro A."/>
            <person name="Na H."/>
            <person name="Kennedy M."/>
            <person name="Barry K."/>
            <person name="Grigoriev I.V."/>
            <person name="Miller A.N."/>
            <person name="O'Donnell K."/>
            <person name="Stajich J.E."/>
            <person name="Bonito G."/>
        </authorList>
    </citation>
    <scope>NUCLEOTIDE SEQUENCE</scope>
    <source>
        <strain evidence="2">MES-2147</strain>
    </source>
</reference>
<feature type="compositionally biased region" description="Pro residues" evidence="1">
    <location>
        <begin position="400"/>
        <end position="413"/>
    </location>
</feature>
<evidence type="ECO:0000313" key="3">
    <source>
        <dbReference type="Proteomes" id="UP000749646"/>
    </source>
</evidence>
<feature type="region of interest" description="Disordered" evidence="1">
    <location>
        <begin position="657"/>
        <end position="689"/>
    </location>
</feature>
<feature type="compositionally biased region" description="Low complexity" evidence="1">
    <location>
        <begin position="660"/>
        <end position="672"/>
    </location>
</feature>
<sequence length="837" mass="87915">MTYPSRIWGFIARIFPWKFTRSHGQSGRVRSVEDTRHQRKTSASTAQSTPHSSEHIRPSGSKSRATPTSFPHGYHKKTGIIDTDAVSAGSGSESKARPRTKAARRSKVIEDTLQRDQPSREPVVTRAPQNQPSPGNSVSASEPTTPTTPLEASTVVTTSILRNNSLPAIGVSSSTVYETVDDGDFIPTDRRRRKKAKGHRLNSAAASSESLIKPSTTSTAQDQEPPVSHVTSASSCTSISPAPDSSETSVLLATPAPSDKPAKETTAVQTKQHSARGHKKAHSSSQCSDKAQNSLPLPRPPSSMTTATNVLVKDKETVSLPPPPPSMTTATNVLVKDKATVSLPPPRSMTTATKDKETVSLPPPRPDNALVHPIHALNTSSPIARLKPSHKRSQSAQLPPTSPWNIPPPPPSAPSSSSSSSLSTTSSSGKANPGASLSKPARSDAFTSPTGSSSETINSSNSSKETTTPVSTSSVDQPGTSSNQKTKDHDLLARPSSSSSSSSSIWYSPFQSGLDISIENDHDNEKHGSRPLSKPRIQIDASIAQQRSGDGPLLTPSSFFESSPRAPRIMPFSQHNNSGNSLGLEWAMQNNGSSSSSTAAAAAATCGTRPSLLESSSDSLLLNPMAYFNRSRSASSSRRGSIESNLTESLLSGRARMFAPSSSDPSTTTHPHQVSQQRSSNSSEGIINESSSSLADTSSFLAPHFSGGGSLTRAVSATPPLPFVSSGSPALGQAPSLETSSSSSVGSGSFRNPWEPTFSYQAAHAVSDTFTPFGPSSTMTNAMDNNNNHNGINNNNNAVDQDRQYIFHSLMNGGGGGGGGGNRVDGTGTLFGTRELD</sequence>
<feature type="compositionally biased region" description="Polar residues" evidence="1">
    <location>
        <begin position="229"/>
        <end position="251"/>
    </location>
</feature>
<feature type="compositionally biased region" description="Basic residues" evidence="1">
    <location>
        <begin position="97"/>
        <end position="106"/>
    </location>
</feature>
<feature type="compositionally biased region" description="Basic and acidic residues" evidence="1">
    <location>
        <begin position="107"/>
        <end position="119"/>
    </location>
</feature>
<feature type="compositionally biased region" description="Basic residues" evidence="1">
    <location>
        <begin position="190"/>
        <end position="200"/>
    </location>
</feature>